<gene>
    <name evidence="2" type="ORF">Lalb_Chr14g0367291</name>
</gene>
<name>A0A6A4PBY8_LUPAL</name>
<keyword evidence="3" id="KW-1185">Reference proteome</keyword>
<organism evidence="2 3">
    <name type="scientific">Lupinus albus</name>
    <name type="common">White lupine</name>
    <name type="synonym">Lupinus termis</name>
    <dbReference type="NCBI Taxonomy" id="3870"/>
    <lineage>
        <taxon>Eukaryota</taxon>
        <taxon>Viridiplantae</taxon>
        <taxon>Streptophyta</taxon>
        <taxon>Embryophyta</taxon>
        <taxon>Tracheophyta</taxon>
        <taxon>Spermatophyta</taxon>
        <taxon>Magnoliopsida</taxon>
        <taxon>eudicotyledons</taxon>
        <taxon>Gunneridae</taxon>
        <taxon>Pentapetalae</taxon>
        <taxon>rosids</taxon>
        <taxon>fabids</taxon>
        <taxon>Fabales</taxon>
        <taxon>Fabaceae</taxon>
        <taxon>Papilionoideae</taxon>
        <taxon>50 kb inversion clade</taxon>
        <taxon>genistoids sensu lato</taxon>
        <taxon>core genistoids</taxon>
        <taxon>Genisteae</taxon>
        <taxon>Lupinus</taxon>
    </lineage>
</organism>
<feature type="transmembrane region" description="Helical" evidence="1">
    <location>
        <begin position="12"/>
        <end position="31"/>
    </location>
</feature>
<keyword evidence="1" id="KW-0812">Transmembrane</keyword>
<accession>A0A6A4PBY8</accession>
<evidence type="ECO:0000256" key="1">
    <source>
        <dbReference type="SAM" id="Phobius"/>
    </source>
</evidence>
<evidence type="ECO:0000313" key="3">
    <source>
        <dbReference type="Proteomes" id="UP000447434"/>
    </source>
</evidence>
<evidence type="ECO:0000313" key="2">
    <source>
        <dbReference type="EMBL" id="KAE9599902.1"/>
    </source>
</evidence>
<comment type="caution">
    <text evidence="2">The sequence shown here is derived from an EMBL/GenBank/DDBJ whole genome shotgun (WGS) entry which is preliminary data.</text>
</comment>
<protein>
    <submittedName>
        <fullName evidence="2">Uncharacterized protein</fullName>
    </submittedName>
</protein>
<keyword evidence="1" id="KW-1133">Transmembrane helix</keyword>
<reference evidence="3" key="1">
    <citation type="journal article" date="2020" name="Nat. Commun.">
        <title>Genome sequence of the cluster root forming white lupin.</title>
        <authorList>
            <person name="Hufnagel B."/>
            <person name="Marques A."/>
            <person name="Soriano A."/>
            <person name="Marques L."/>
            <person name="Divol F."/>
            <person name="Doumas P."/>
            <person name="Sallet E."/>
            <person name="Mancinotti D."/>
            <person name="Carrere S."/>
            <person name="Marande W."/>
            <person name="Arribat S."/>
            <person name="Keller J."/>
            <person name="Huneau C."/>
            <person name="Blein T."/>
            <person name="Aime D."/>
            <person name="Laguerre M."/>
            <person name="Taylor J."/>
            <person name="Schubert V."/>
            <person name="Nelson M."/>
            <person name="Geu-Flores F."/>
            <person name="Crespi M."/>
            <person name="Gallardo-Guerrero K."/>
            <person name="Delaux P.-M."/>
            <person name="Salse J."/>
            <person name="Berges H."/>
            <person name="Guyot R."/>
            <person name="Gouzy J."/>
            <person name="Peret B."/>
        </authorList>
    </citation>
    <scope>NUCLEOTIDE SEQUENCE [LARGE SCALE GENOMIC DNA]</scope>
    <source>
        <strain evidence="3">cv. Amiga</strain>
    </source>
</reference>
<dbReference type="EMBL" id="WOCE01000014">
    <property type="protein sequence ID" value="KAE9599902.1"/>
    <property type="molecule type" value="Genomic_DNA"/>
</dbReference>
<keyword evidence="1" id="KW-0472">Membrane</keyword>
<sequence length="65" mass="7573">MVMSFQFLSNYKIIILYPFFSFPFSFSLSYLQSNLLVQTFVQNNMVQSSLHPNSLPLTLFLSLDL</sequence>
<dbReference type="Proteomes" id="UP000447434">
    <property type="component" value="Chromosome 14"/>
</dbReference>
<dbReference type="AlphaFoldDB" id="A0A6A4PBY8"/>
<proteinExistence type="predicted"/>